<feature type="transmembrane region" description="Helical" evidence="1">
    <location>
        <begin position="12"/>
        <end position="30"/>
    </location>
</feature>
<dbReference type="WBParaSite" id="PEQ_0000447201-mRNA-1">
    <property type="protein sequence ID" value="PEQ_0000447201-mRNA-1"/>
    <property type="gene ID" value="PEQ_0000447201"/>
</dbReference>
<keyword evidence="1" id="KW-0472">Membrane</keyword>
<sequence length="155" mass="18485">MIEGEQTEEVMLAGRNIGTIVGIFTMTEVIRLKSLKKFRFIHLLLEFLRYEPISKIDLCKKQEKSASKNLFHFDMKTGTNHVIEVLNRFISITHVRSNDTSNIFVFKATKNIDRKWGKIRWLKYFGNYRPHIERNNQNNLMEIFTRNVDSFHLKY</sequence>
<keyword evidence="2" id="KW-1185">Reference proteome</keyword>
<keyword evidence="1" id="KW-0812">Transmembrane</keyword>
<name>A0A914RI54_PAREQ</name>
<proteinExistence type="predicted"/>
<dbReference type="Proteomes" id="UP000887564">
    <property type="component" value="Unplaced"/>
</dbReference>
<evidence type="ECO:0000256" key="1">
    <source>
        <dbReference type="SAM" id="Phobius"/>
    </source>
</evidence>
<evidence type="ECO:0000313" key="2">
    <source>
        <dbReference type="Proteomes" id="UP000887564"/>
    </source>
</evidence>
<evidence type="ECO:0000313" key="3">
    <source>
        <dbReference type="WBParaSite" id="PEQ_0000447201-mRNA-1"/>
    </source>
</evidence>
<reference evidence="3" key="1">
    <citation type="submission" date="2022-11" db="UniProtKB">
        <authorList>
            <consortium name="WormBaseParasite"/>
        </authorList>
    </citation>
    <scope>IDENTIFICATION</scope>
</reference>
<keyword evidence="1" id="KW-1133">Transmembrane helix</keyword>
<protein>
    <submittedName>
        <fullName evidence="3">Uncharacterized protein</fullName>
    </submittedName>
</protein>
<dbReference type="AlphaFoldDB" id="A0A914RI54"/>
<organism evidence="2 3">
    <name type="scientific">Parascaris equorum</name>
    <name type="common">Equine roundworm</name>
    <dbReference type="NCBI Taxonomy" id="6256"/>
    <lineage>
        <taxon>Eukaryota</taxon>
        <taxon>Metazoa</taxon>
        <taxon>Ecdysozoa</taxon>
        <taxon>Nematoda</taxon>
        <taxon>Chromadorea</taxon>
        <taxon>Rhabditida</taxon>
        <taxon>Spirurina</taxon>
        <taxon>Ascaridomorpha</taxon>
        <taxon>Ascaridoidea</taxon>
        <taxon>Ascarididae</taxon>
        <taxon>Parascaris</taxon>
    </lineage>
</organism>
<accession>A0A914RI54</accession>